<accession>A0A5B7F0D0</accession>
<sequence length="17" mass="2002">MVRKRLSITYTIHTLVA</sequence>
<name>A0A5B7F0D0_PORTR</name>
<keyword evidence="2" id="KW-1185">Reference proteome</keyword>
<evidence type="ECO:0000313" key="1">
    <source>
        <dbReference type="EMBL" id="MPC38776.1"/>
    </source>
</evidence>
<reference evidence="1 2" key="1">
    <citation type="submission" date="2019-05" db="EMBL/GenBank/DDBJ databases">
        <title>Another draft genome of Portunus trituberculatus and its Hox gene families provides insights of decapod evolution.</title>
        <authorList>
            <person name="Jeong J.-H."/>
            <person name="Song I."/>
            <person name="Kim S."/>
            <person name="Choi T."/>
            <person name="Kim D."/>
            <person name="Ryu S."/>
            <person name="Kim W."/>
        </authorList>
    </citation>
    <scope>NUCLEOTIDE SEQUENCE [LARGE SCALE GENOMIC DNA]</scope>
    <source>
        <tissue evidence="1">Muscle</tissue>
    </source>
</reference>
<proteinExistence type="predicted"/>
<dbReference type="AlphaFoldDB" id="A0A5B7F0D0"/>
<dbReference type="EMBL" id="VSRR010004169">
    <property type="protein sequence ID" value="MPC38776.1"/>
    <property type="molecule type" value="Genomic_DNA"/>
</dbReference>
<dbReference type="Proteomes" id="UP000324222">
    <property type="component" value="Unassembled WGS sequence"/>
</dbReference>
<gene>
    <name evidence="1" type="ORF">E2C01_032290</name>
</gene>
<protein>
    <submittedName>
        <fullName evidence="1">Uncharacterized protein</fullName>
    </submittedName>
</protein>
<comment type="caution">
    <text evidence="1">The sequence shown here is derived from an EMBL/GenBank/DDBJ whole genome shotgun (WGS) entry which is preliminary data.</text>
</comment>
<organism evidence="1 2">
    <name type="scientific">Portunus trituberculatus</name>
    <name type="common">Swimming crab</name>
    <name type="synonym">Neptunus trituberculatus</name>
    <dbReference type="NCBI Taxonomy" id="210409"/>
    <lineage>
        <taxon>Eukaryota</taxon>
        <taxon>Metazoa</taxon>
        <taxon>Ecdysozoa</taxon>
        <taxon>Arthropoda</taxon>
        <taxon>Crustacea</taxon>
        <taxon>Multicrustacea</taxon>
        <taxon>Malacostraca</taxon>
        <taxon>Eumalacostraca</taxon>
        <taxon>Eucarida</taxon>
        <taxon>Decapoda</taxon>
        <taxon>Pleocyemata</taxon>
        <taxon>Brachyura</taxon>
        <taxon>Eubrachyura</taxon>
        <taxon>Portunoidea</taxon>
        <taxon>Portunidae</taxon>
        <taxon>Portuninae</taxon>
        <taxon>Portunus</taxon>
    </lineage>
</organism>
<evidence type="ECO:0000313" key="2">
    <source>
        <dbReference type="Proteomes" id="UP000324222"/>
    </source>
</evidence>